<sequence>MNEKRQVRTKTGKSKKPKRSCKFPSSDSLDDILNLDTMEETFETPQQHSTYDNIDSELLQLKPRILPALVNNTYLTQPHEKLATKAASLTSLNLLYSYHPPNELNFEIKEKLAVSAGNWYAEYRSSYPTEIPEETRRDLDYPIAVLLPVIIELIFPTEQVHEIIEIPEQSIQNASDLIPYPKWEESITTSCNLTPVLSIIYWLFLVRIKQPS</sequence>
<name>A0AAV7JDS3_9METZ</name>
<proteinExistence type="predicted"/>
<comment type="caution">
    <text evidence="2">The sequence shown here is derived from an EMBL/GenBank/DDBJ whole genome shotgun (WGS) entry which is preliminary data.</text>
</comment>
<feature type="compositionally biased region" description="Basic residues" evidence="1">
    <location>
        <begin position="7"/>
        <end position="21"/>
    </location>
</feature>
<organism evidence="2 3">
    <name type="scientific">Oopsacas minuta</name>
    <dbReference type="NCBI Taxonomy" id="111878"/>
    <lineage>
        <taxon>Eukaryota</taxon>
        <taxon>Metazoa</taxon>
        <taxon>Porifera</taxon>
        <taxon>Hexactinellida</taxon>
        <taxon>Hexasterophora</taxon>
        <taxon>Lyssacinosida</taxon>
        <taxon>Leucopsacidae</taxon>
        <taxon>Oopsacas</taxon>
    </lineage>
</organism>
<keyword evidence="3" id="KW-1185">Reference proteome</keyword>
<dbReference type="EMBL" id="JAKMXF010000352">
    <property type="protein sequence ID" value="KAI6646824.1"/>
    <property type="molecule type" value="Genomic_DNA"/>
</dbReference>
<dbReference type="Proteomes" id="UP001165289">
    <property type="component" value="Unassembled WGS sequence"/>
</dbReference>
<gene>
    <name evidence="2" type="ORF">LOD99_9153</name>
</gene>
<accession>A0AAV7JDS3</accession>
<dbReference type="AlphaFoldDB" id="A0AAV7JDS3"/>
<feature type="region of interest" description="Disordered" evidence="1">
    <location>
        <begin position="1"/>
        <end position="26"/>
    </location>
</feature>
<evidence type="ECO:0000313" key="3">
    <source>
        <dbReference type="Proteomes" id="UP001165289"/>
    </source>
</evidence>
<reference evidence="2 3" key="1">
    <citation type="journal article" date="2023" name="BMC Biol.">
        <title>The compact genome of the sponge Oopsacas minuta (Hexactinellida) is lacking key metazoan core genes.</title>
        <authorList>
            <person name="Santini S."/>
            <person name="Schenkelaars Q."/>
            <person name="Jourda C."/>
            <person name="Duchesne M."/>
            <person name="Belahbib H."/>
            <person name="Rocher C."/>
            <person name="Selva M."/>
            <person name="Riesgo A."/>
            <person name="Vervoort M."/>
            <person name="Leys S.P."/>
            <person name="Kodjabachian L."/>
            <person name="Le Bivic A."/>
            <person name="Borchiellini C."/>
            <person name="Claverie J.M."/>
            <person name="Renard E."/>
        </authorList>
    </citation>
    <scope>NUCLEOTIDE SEQUENCE [LARGE SCALE GENOMIC DNA]</scope>
    <source>
        <strain evidence="2">SPO-2</strain>
    </source>
</reference>
<evidence type="ECO:0000256" key="1">
    <source>
        <dbReference type="SAM" id="MobiDB-lite"/>
    </source>
</evidence>
<evidence type="ECO:0000313" key="2">
    <source>
        <dbReference type="EMBL" id="KAI6646824.1"/>
    </source>
</evidence>
<protein>
    <submittedName>
        <fullName evidence="2">Uncharacterized protein</fullName>
    </submittedName>
</protein>